<evidence type="ECO:0000313" key="1">
    <source>
        <dbReference type="EMBL" id="BBA30088.1"/>
    </source>
</evidence>
<accession>A0A250KK65</accession>
<dbReference type="InterPro" id="IPR025460">
    <property type="entry name" value="DUF4280"/>
</dbReference>
<organism evidence="1 2">
    <name type="scientific">Prevotella melaninogenica</name>
    <dbReference type="NCBI Taxonomy" id="28132"/>
    <lineage>
        <taxon>Bacteria</taxon>
        <taxon>Pseudomonadati</taxon>
        <taxon>Bacteroidota</taxon>
        <taxon>Bacteroidia</taxon>
        <taxon>Bacteroidales</taxon>
        <taxon>Prevotellaceae</taxon>
        <taxon>Prevotella</taxon>
    </lineage>
</organism>
<dbReference type="AlphaFoldDB" id="A0A250KK65"/>
<dbReference type="EMBL" id="AP018050">
    <property type="protein sequence ID" value="BBA30088.1"/>
    <property type="molecule type" value="Genomic_DNA"/>
</dbReference>
<sequence length="114" mass="12327">MSKIITHGATLHCTLGVKNSKLTVTSQTFRRIADALVGTEADKEGMVNIPSFSICKCCSPNPPCIPQPQGWQQTTLKDSINGKKKLTEQSFCMCAKGGRISFVDTGSNTFVESE</sequence>
<reference evidence="1 2" key="1">
    <citation type="submission" date="2017-05" db="EMBL/GenBank/DDBJ databases">
        <title>whole genome sequence of Prevotella melaninogenica GAI 07411.</title>
        <authorList>
            <person name="Kondo Y."/>
            <person name="Hoshino T."/>
        </authorList>
    </citation>
    <scope>NUCLEOTIDE SEQUENCE [LARGE SCALE GENOMIC DNA]</scope>
    <source>
        <strain evidence="1 2">GAI 07411</strain>
    </source>
</reference>
<dbReference type="OrthoDB" id="4825649at2"/>
<proteinExistence type="predicted"/>
<evidence type="ECO:0008006" key="3">
    <source>
        <dbReference type="Google" id="ProtNLM"/>
    </source>
</evidence>
<gene>
    <name evidence="1" type="ORF">PMEL_200616</name>
</gene>
<evidence type="ECO:0000313" key="2">
    <source>
        <dbReference type="Proteomes" id="UP000267517"/>
    </source>
</evidence>
<dbReference type="Proteomes" id="UP000267517">
    <property type="component" value="Chromosome II"/>
</dbReference>
<name>A0A250KK65_9BACT</name>
<dbReference type="RefSeq" id="WP_120175130.1">
    <property type="nucleotide sequence ID" value="NZ_AP018050.1"/>
</dbReference>
<dbReference type="Pfam" id="PF14107">
    <property type="entry name" value="DUF4280"/>
    <property type="match status" value="1"/>
</dbReference>
<protein>
    <recommendedName>
        <fullName evidence="3">DUF4280 domain-containing protein</fullName>
    </recommendedName>
</protein>